<dbReference type="NCBIfam" id="NF008607">
    <property type="entry name" value="PRK11579.1"/>
    <property type="match status" value="1"/>
</dbReference>
<dbReference type="RefSeq" id="WP_166932387.1">
    <property type="nucleotide sequence ID" value="NZ_BAAADD010000002.1"/>
</dbReference>
<gene>
    <name evidence="5" type="ORF">GCM10008942_08810</name>
</gene>
<dbReference type="Pfam" id="PF02894">
    <property type="entry name" value="GFO_IDH_MocA_C"/>
    <property type="match status" value="1"/>
</dbReference>
<accession>A0ABN1EAM3</accession>
<evidence type="ECO:0000313" key="6">
    <source>
        <dbReference type="Proteomes" id="UP001499951"/>
    </source>
</evidence>
<proteinExistence type="inferred from homology"/>
<reference evidence="5 6" key="1">
    <citation type="journal article" date="2019" name="Int. J. Syst. Evol. Microbiol.">
        <title>The Global Catalogue of Microorganisms (GCM) 10K type strain sequencing project: providing services to taxonomists for standard genome sequencing and annotation.</title>
        <authorList>
            <consortium name="The Broad Institute Genomics Platform"/>
            <consortium name="The Broad Institute Genome Sequencing Center for Infectious Disease"/>
            <person name="Wu L."/>
            <person name="Ma J."/>
        </authorList>
    </citation>
    <scope>NUCLEOTIDE SEQUENCE [LARGE SCALE GENOMIC DNA]</scope>
    <source>
        <strain evidence="5 6">JCM 15089</strain>
    </source>
</reference>
<dbReference type="PANTHER" id="PTHR43708">
    <property type="entry name" value="CONSERVED EXPRESSED OXIDOREDUCTASE (EUROFUNG)"/>
    <property type="match status" value="1"/>
</dbReference>
<evidence type="ECO:0000313" key="5">
    <source>
        <dbReference type="EMBL" id="GAA0562623.1"/>
    </source>
</evidence>
<evidence type="ECO:0000259" key="3">
    <source>
        <dbReference type="Pfam" id="PF01408"/>
    </source>
</evidence>
<comment type="similarity">
    <text evidence="1">Belongs to the Gfo/Idh/MocA family.</text>
</comment>
<name>A0ABN1EAM3_9PROT</name>
<comment type="caution">
    <text evidence="5">The sequence shown here is derived from an EMBL/GenBank/DDBJ whole genome shotgun (WGS) entry which is preliminary data.</text>
</comment>
<organism evidence="5 6">
    <name type="scientific">Rhizomicrobium electricum</name>
    <dbReference type="NCBI Taxonomy" id="480070"/>
    <lineage>
        <taxon>Bacteria</taxon>
        <taxon>Pseudomonadati</taxon>
        <taxon>Pseudomonadota</taxon>
        <taxon>Alphaproteobacteria</taxon>
        <taxon>Micropepsales</taxon>
        <taxon>Micropepsaceae</taxon>
        <taxon>Rhizomicrobium</taxon>
    </lineage>
</organism>
<keyword evidence="2" id="KW-0560">Oxidoreductase</keyword>
<protein>
    <submittedName>
        <fullName evidence="5">Oxidoreductase</fullName>
    </submittedName>
</protein>
<dbReference type="Gene3D" id="3.40.50.720">
    <property type="entry name" value="NAD(P)-binding Rossmann-like Domain"/>
    <property type="match status" value="1"/>
</dbReference>
<dbReference type="InterPro" id="IPR004104">
    <property type="entry name" value="Gfo/Idh/MocA-like_OxRdtase_C"/>
</dbReference>
<feature type="domain" description="Gfo/Idh/MocA-like oxidoreductase C-terminal" evidence="4">
    <location>
        <begin position="132"/>
        <end position="326"/>
    </location>
</feature>
<evidence type="ECO:0000256" key="1">
    <source>
        <dbReference type="ARBA" id="ARBA00010928"/>
    </source>
</evidence>
<dbReference type="InterPro" id="IPR000683">
    <property type="entry name" value="Gfo/Idh/MocA-like_OxRdtase_N"/>
</dbReference>
<dbReference type="EMBL" id="BAAADD010000002">
    <property type="protein sequence ID" value="GAA0562623.1"/>
    <property type="molecule type" value="Genomic_DNA"/>
</dbReference>
<dbReference type="SUPFAM" id="SSF55347">
    <property type="entry name" value="Glyceraldehyde-3-phosphate dehydrogenase-like, C-terminal domain"/>
    <property type="match status" value="1"/>
</dbReference>
<evidence type="ECO:0000259" key="4">
    <source>
        <dbReference type="Pfam" id="PF02894"/>
    </source>
</evidence>
<dbReference type="Proteomes" id="UP001499951">
    <property type="component" value="Unassembled WGS sequence"/>
</dbReference>
<sequence>MTLNVAVIGYGFGGRVFHAEPVARTDGMALKAIVSRRSEEIARDHPGVRAVDDPEAVFADPAIDLIAISTPNTSHFDLCARALEAGKHVVVDKPFTVTGDEARELKRRAEASGKLLTVFHNFRWYADYLVVKQLIAGGVLGEIAYFESHFDRWAPHVPDAWREKPGPGSGTWWDLAPHLLDQVLQLFGKPMAITCDQAIQRPGGGAADFFHATLRYEKLRVVLTSCFLAPEQELRFVVHGSKASFVKYGINTREGVDPRPGTLVYPDGSGQQAPAGTADGRGFYMAVRDAILGRAPQPVTLDDAILVMDVLEAGDLSAAERREVRL</sequence>
<keyword evidence="6" id="KW-1185">Reference proteome</keyword>
<dbReference type="Pfam" id="PF01408">
    <property type="entry name" value="GFO_IDH_MocA"/>
    <property type="match status" value="1"/>
</dbReference>
<evidence type="ECO:0000256" key="2">
    <source>
        <dbReference type="ARBA" id="ARBA00023002"/>
    </source>
</evidence>
<dbReference type="InterPro" id="IPR036291">
    <property type="entry name" value="NAD(P)-bd_dom_sf"/>
</dbReference>
<dbReference type="InterPro" id="IPR051317">
    <property type="entry name" value="Gfo/Idh/MocA_oxidoreduct"/>
</dbReference>
<dbReference type="Gene3D" id="3.30.360.10">
    <property type="entry name" value="Dihydrodipicolinate Reductase, domain 2"/>
    <property type="match status" value="1"/>
</dbReference>
<dbReference type="PANTHER" id="PTHR43708:SF5">
    <property type="entry name" value="CONSERVED EXPRESSED OXIDOREDUCTASE (EUROFUNG)-RELATED"/>
    <property type="match status" value="1"/>
</dbReference>
<dbReference type="SUPFAM" id="SSF51735">
    <property type="entry name" value="NAD(P)-binding Rossmann-fold domains"/>
    <property type="match status" value="1"/>
</dbReference>
<feature type="domain" description="Gfo/Idh/MocA-like oxidoreductase N-terminal" evidence="3">
    <location>
        <begin position="3"/>
        <end position="120"/>
    </location>
</feature>